<feature type="compositionally biased region" description="Basic and acidic residues" evidence="2">
    <location>
        <begin position="36"/>
        <end position="46"/>
    </location>
</feature>
<dbReference type="RefSeq" id="XP_004485664.1">
    <property type="nucleotide sequence ID" value="XM_004485607.3"/>
</dbReference>
<evidence type="ECO:0000256" key="1">
    <source>
        <dbReference type="ARBA" id="ARBA00010820"/>
    </source>
</evidence>
<dbReference type="InterPro" id="IPR007592">
    <property type="entry name" value="GEBP"/>
</dbReference>
<dbReference type="Pfam" id="PF04504">
    <property type="entry name" value="GeBP-like_DBD"/>
    <property type="match status" value="1"/>
</dbReference>
<feature type="compositionally biased region" description="Basic and acidic residues" evidence="2">
    <location>
        <begin position="142"/>
        <end position="151"/>
    </location>
</feature>
<reference evidence="6" key="2">
    <citation type="submission" date="2025-08" db="UniProtKB">
        <authorList>
            <consortium name="RefSeq"/>
        </authorList>
    </citation>
    <scope>IDENTIFICATION</scope>
    <source>
        <tissue evidence="6">Etiolated seedlings</tissue>
    </source>
</reference>
<dbReference type="PaxDb" id="3827-XP_004485664.1"/>
<dbReference type="PANTHER" id="PTHR31662">
    <property type="entry name" value="BNAANNG10740D PROTEIN-RELATED"/>
    <property type="match status" value="1"/>
</dbReference>
<name>A0A1S2XC45_CICAR</name>
<keyword evidence="5" id="KW-1185">Reference proteome</keyword>
<accession>A0A1S2XC45</accession>
<feature type="compositionally biased region" description="Low complexity" evidence="2">
    <location>
        <begin position="14"/>
        <end position="23"/>
    </location>
</feature>
<dbReference type="InterPro" id="IPR053933">
    <property type="entry name" value="GeBP-like_C"/>
</dbReference>
<dbReference type="GeneID" id="101512869"/>
<feature type="domain" description="Glabrous enhancer-binding protein-like C-terminal" evidence="4">
    <location>
        <begin position="334"/>
        <end position="384"/>
    </location>
</feature>
<evidence type="ECO:0000256" key="2">
    <source>
        <dbReference type="SAM" id="MobiDB-lite"/>
    </source>
</evidence>
<dbReference type="GO" id="GO:0006355">
    <property type="term" value="P:regulation of DNA-templated transcription"/>
    <property type="evidence" value="ECO:0007669"/>
    <property type="project" value="InterPro"/>
</dbReference>
<feature type="compositionally biased region" description="Pro residues" evidence="2">
    <location>
        <begin position="67"/>
        <end position="82"/>
    </location>
</feature>
<feature type="region of interest" description="Disordered" evidence="2">
    <location>
        <begin position="1"/>
        <end position="182"/>
    </location>
</feature>
<dbReference type="STRING" id="3827.A0A1S2XC45"/>
<feature type="compositionally biased region" description="Low complexity" evidence="2">
    <location>
        <begin position="83"/>
        <end position="96"/>
    </location>
</feature>
<evidence type="ECO:0000259" key="4">
    <source>
        <dbReference type="Pfam" id="PF22757"/>
    </source>
</evidence>
<dbReference type="AlphaFoldDB" id="A0A1S2XC45"/>
<dbReference type="KEGG" id="cam:101512869"/>
<evidence type="ECO:0000313" key="6">
    <source>
        <dbReference type="RefSeq" id="XP_004485664.1"/>
    </source>
</evidence>
<feature type="domain" description="Glabrous enhancer-binding protein-like DBD" evidence="3">
    <location>
        <begin position="184"/>
        <end position="267"/>
    </location>
</feature>
<dbReference type="PANTHER" id="PTHR31662:SF33">
    <property type="entry name" value="DNA-BINDING STOREKEEPER PROTEIN TRANSCRIPTIONAL REGULATOR-LIKE PROTEIN"/>
    <property type="match status" value="1"/>
</dbReference>
<feature type="region of interest" description="Disordered" evidence="2">
    <location>
        <begin position="265"/>
        <end position="310"/>
    </location>
</feature>
<sequence>MAPKKQRPSPIDEPPTASSSSSSSEEDDDQQPSSHQPEDEVEKSASSEEEDDEEEGSSEDEDEEDQPQPPSQPASKNPPPSTPSLKTKPSSSSEYETGSESDPEPTPPPNPKVKPLASKPMKAQPLAQAQSTPVPARSGTKRAAENGNDSKRSKKKTSAVTTGGDSDDEMEAEPTTGEDSKKLFQRLFSEEDELIILKNLADFISKTKKDPLKDHVAFHTFVKKSLHVDATSEQVKQKVRRLKKKFETSDSFTKPHDKKAFELYKKVRGNKPNKAEENGKNLKSPNKEASAKNGNEGPAKKELATKKEPEKVVENSSLPLTEMFRFDSGVGLSGLNENVAKKGLELIENSKRVDLEDKWKELQIVEMELFLERAQLIRDQTSALVKVQKKSSN</sequence>
<feature type="compositionally biased region" description="Acidic residues" evidence="2">
    <location>
        <begin position="47"/>
        <end position="66"/>
    </location>
</feature>
<dbReference type="Proteomes" id="UP000087171">
    <property type="component" value="Chromosome Ca1"/>
</dbReference>
<dbReference type="OrthoDB" id="661680at2759"/>
<evidence type="ECO:0000259" key="3">
    <source>
        <dbReference type="Pfam" id="PF04504"/>
    </source>
</evidence>
<evidence type="ECO:0000313" key="5">
    <source>
        <dbReference type="Proteomes" id="UP000087171"/>
    </source>
</evidence>
<feature type="compositionally biased region" description="Basic and acidic residues" evidence="2">
    <location>
        <begin position="298"/>
        <end position="310"/>
    </location>
</feature>
<dbReference type="eggNOG" id="ENOG502RQE9">
    <property type="taxonomic scope" value="Eukaryota"/>
</dbReference>
<feature type="compositionally biased region" description="Basic and acidic residues" evidence="2">
    <location>
        <begin position="273"/>
        <end position="290"/>
    </location>
</feature>
<organism evidence="5 6">
    <name type="scientific">Cicer arietinum</name>
    <name type="common">Chickpea</name>
    <name type="synonym">Garbanzo</name>
    <dbReference type="NCBI Taxonomy" id="3827"/>
    <lineage>
        <taxon>Eukaryota</taxon>
        <taxon>Viridiplantae</taxon>
        <taxon>Streptophyta</taxon>
        <taxon>Embryophyta</taxon>
        <taxon>Tracheophyta</taxon>
        <taxon>Spermatophyta</taxon>
        <taxon>Magnoliopsida</taxon>
        <taxon>eudicotyledons</taxon>
        <taxon>Gunneridae</taxon>
        <taxon>Pentapetalae</taxon>
        <taxon>rosids</taxon>
        <taxon>fabids</taxon>
        <taxon>Fabales</taxon>
        <taxon>Fabaceae</taxon>
        <taxon>Papilionoideae</taxon>
        <taxon>50 kb inversion clade</taxon>
        <taxon>NPAAA clade</taxon>
        <taxon>Hologalegina</taxon>
        <taxon>IRL clade</taxon>
        <taxon>Cicereae</taxon>
        <taxon>Cicer</taxon>
    </lineage>
</organism>
<protein>
    <submittedName>
        <fullName evidence="6">Probable transcription factor At1g61730</fullName>
    </submittedName>
</protein>
<gene>
    <name evidence="6" type="primary">LOC101512869</name>
</gene>
<comment type="similarity">
    <text evidence="1">Belongs to the GeBP family.</text>
</comment>
<dbReference type="InterPro" id="IPR053932">
    <property type="entry name" value="GeBP-like_DBD"/>
</dbReference>
<dbReference type="GO" id="GO:0005634">
    <property type="term" value="C:nucleus"/>
    <property type="evidence" value="ECO:0007669"/>
    <property type="project" value="TreeGrafter"/>
</dbReference>
<dbReference type="Pfam" id="PF22757">
    <property type="entry name" value="GeBP-like_C"/>
    <property type="match status" value="1"/>
</dbReference>
<reference evidence="5" key="1">
    <citation type="journal article" date="2013" name="Nat. Biotechnol.">
        <title>Draft genome sequence of chickpea (Cicer arietinum) provides a resource for trait improvement.</title>
        <authorList>
            <person name="Varshney R.K."/>
            <person name="Song C."/>
            <person name="Saxena R.K."/>
            <person name="Azam S."/>
            <person name="Yu S."/>
            <person name="Sharpe A.G."/>
            <person name="Cannon S."/>
            <person name="Baek J."/>
            <person name="Rosen B.D."/>
            <person name="Tar'an B."/>
            <person name="Millan T."/>
            <person name="Zhang X."/>
            <person name="Ramsay L.D."/>
            <person name="Iwata A."/>
            <person name="Wang Y."/>
            <person name="Nelson W."/>
            <person name="Farmer A.D."/>
            <person name="Gaur P.M."/>
            <person name="Soderlund C."/>
            <person name="Penmetsa R.V."/>
            <person name="Xu C."/>
            <person name="Bharti A.K."/>
            <person name="He W."/>
            <person name="Winter P."/>
            <person name="Zhao S."/>
            <person name="Hane J.K."/>
            <person name="Carrasquilla-Garcia N."/>
            <person name="Condie J.A."/>
            <person name="Upadhyaya H.D."/>
            <person name="Luo M.C."/>
            <person name="Thudi M."/>
            <person name="Gowda C.L."/>
            <person name="Singh N.P."/>
            <person name="Lichtenzveig J."/>
            <person name="Gali K.K."/>
            <person name="Rubio J."/>
            <person name="Nadarajan N."/>
            <person name="Dolezel J."/>
            <person name="Bansal K.C."/>
            <person name="Xu X."/>
            <person name="Edwards D."/>
            <person name="Zhang G."/>
            <person name="Kahl G."/>
            <person name="Gil J."/>
            <person name="Singh K.B."/>
            <person name="Datta S.K."/>
            <person name="Jackson S.A."/>
            <person name="Wang J."/>
            <person name="Cook D.R."/>
        </authorList>
    </citation>
    <scope>NUCLEOTIDE SEQUENCE [LARGE SCALE GENOMIC DNA]</scope>
    <source>
        <strain evidence="5">cv. CDC Frontier</strain>
    </source>
</reference>
<proteinExistence type="inferred from homology"/>